<keyword evidence="2" id="KW-0805">Transcription regulation</keyword>
<dbReference type="Pfam" id="PF00010">
    <property type="entry name" value="HLH"/>
    <property type="match status" value="1"/>
</dbReference>
<comment type="caution">
    <text evidence="7">The sequence shown here is derived from an EMBL/GenBank/DDBJ whole genome shotgun (WGS) entry which is preliminary data.</text>
</comment>
<dbReference type="PANTHER" id="PTHR13935:SF63">
    <property type="entry name" value="BHLH DOMAIN-CONTAINING PROTEIN"/>
    <property type="match status" value="1"/>
</dbReference>
<feature type="compositionally biased region" description="Polar residues" evidence="5">
    <location>
        <begin position="7"/>
        <end position="16"/>
    </location>
</feature>
<keyword evidence="8" id="KW-1185">Reference proteome</keyword>
<evidence type="ECO:0000313" key="7">
    <source>
        <dbReference type="EMBL" id="GMI99694.1"/>
    </source>
</evidence>
<dbReference type="PROSITE" id="PS50888">
    <property type="entry name" value="BHLH"/>
    <property type="match status" value="1"/>
</dbReference>
<comment type="subcellular location">
    <subcellularLocation>
        <location evidence="1">Nucleus</location>
    </subcellularLocation>
</comment>
<dbReference type="PANTHER" id="PTHR13935">
    <property type="entry name" value="ACHAETE-SCUTE TRANSCRIPTION FACTOR-RELATED"/>
    <property type="match status" value="1"/>
</dbReference>
<sequence>MELQIEHSAQNWGSKTGTKRSRCSSAKLERKINERNRRNHMKNLYSMLNSLLSHRNSKELLNLTLPEQIDEAVDYIKILQTRLREFREKKDFLIGTKRSYKRADRDSAVEIRINESGSAMEVALTTEPGDCQFSFREMIRVFHDDGGEVVSANFWVVGNRVFHIVRAEIGSLGAAKTIKEKLNKFVNGSRGSEEEVEQEQSSD</sequence>
<evidence type="ECO:0000256" key="3">
    <source>
        <dbReference type="ARBA" id="ARBA00023163"/>
    </source>
</evidence>
<evidence type="ECO:0000256" key="5">
    <source>
        <dbReference type="SAM" id="MobiDB-lite"/>
    </source>
</evidence>
<dbReference type="GO" id="GO:0000981">
    <property type="term" value="F:DNA-binding transcription factor activity, RNA polymerase II-specific"/>
    <property type="evidence" value="ECO:0007669"/>
    <property type="project" value="TreeGrafter"/>
</dbReference>
<feature type="domain" description="BHLH" evidence="6">
    <location>
        <begin position="25"/>
        <end position="79"/>
    </location>
</feature>
<keyword evidence="4" id="KW-0539">Nucleus</keyword>
<dbReference type="Proteomes" id="UP001165190">
    <property type="component" value="Unassembled WGS sequence"/>
</dbReference>
<dbReference type="Gene3D" id="4.10.280.10">
    <property type="entry name" value="Helix-loop-helix DNA-binding domain"/>
    <property type="match status" value="1"/>
</dbReference>
<gene>
    <name evidence="7" type="ORF">HRI_003638700</name>
</gene>
<evidence type="ECO:0000313" key="8">
    <source>
        <dbReference type="Proteomes" id="UP001165190"/>
    </source>
</evidence>
<feature type="region of interest" description="Disordered" evidence="5">
    <location>
        <begin position="1"/>
        <end position="26"/>
    </location>
</feature>
<dbReference type="OrthoDB" id="752507at2759"/>
<evidence type="ECO:0000256" key="2">
    <source>
        <dbReference type="ARBA" id="ARBA00023015"/>
    </source>
</evidence>
<dbReference type="AlphaFoldDB" id="A0A9W7MH13"/>
<evidence type="ECO:0000256" key="1">
    <source>
        <dbReference type="ARBA" id="ARBA00004123"/>
    </source>
</evidence>
<dbReference type="GO" id="GO:0090575">
    <property type="term" value="C:RNA polymerase II transcription regulator complex"/>
    <property type="evidence" value="ECO:0007669"/>
    <property type="project" value="TreeGrafter"/>
</dbReference>
<dbReference type="InterPro" id="IPR036638">
    <property type="entry name" value="HLH_DNA-bd_sf"/>
</dbReference>
<dbReference type="InterPro" id="IPR015660">
    <property type="entry name" value="MASH1/Ascl1a-like"/>
</dbReference>
<dbReference type="GO" id="GO:0000977">
    <property type="term" value="F:RNA polymerase II transcription regulatory region sequence-specific DNA binding"/>
    <property type="evidence" value="ECO:0007669"/>
    <property type="project" value="TreeGrafter"/>
</dbReference>
<dbReference type="EMBL" id="BSYR01000035">
    <property type="protein sequence ID" value="GMI99694.1"/>
    <property type="molecule type" value="Genomic_DNA"/>
</dbReference>
<dbReference type="SUPFAM" id="SSF47459">
    <property type="entry name" value="HLH, helix-loop-helix DNA-binding domain"/>
    <property type="match status" value="1"/>
</dbReference>
<name>A0A9W7MH13_HIBTR</name>
<accession>A0A9W7MH13</accession>
<evidence type="ECO:0000256" key="4">
    <source>
        <dbReference type="ARBA" id="ARBA00023242"/>
    </source>
</evidence>
<dbReference type="InterPro" id="IPR011598">
    <property type="entry name" value="bHLH_dom"/>
</dbReference>
<evidence type="ECO:0000259" key="6">
    <source>
        <dbReference type="PROSITE" id="PS50888"/>
    </source>
</evidence>
<protein>
    <recommendedName>
        <fullName evidence="6">BHLH domain-containing protein</fullName>
    </recommendedName>
</protein>
<organism evidence="7 8">
    <name type="scientific">Hibiscus trionum</name>
    <name type="common">Flower of an hour</name>
    <dbReference type="NCBI Taxonomy" id="183268"/>
    <lineage>
        <taxon>Eukaryota</taxon>
        <taxon>Viridiplantae</taxon>
        <taxon>Streptophyta</taxon>
        <taxon>Embryophyta</taxon>
        <taxon>Tracheophyta</taxon>
        <taxon>Spermatophyta</taxon>
        <taxon>Magnoliopsida</taxon>
        <taxon>eudicotyledons</taxon>
        <taxon>Gunneridae</taxon>
        <taxon>Pentapetalae</taxon>
        <taxon>rosids</taxon>
        <taxon>malvids</taxon>
        <taxon>Malvales</taxon>
        <taxon>Malvaceae</taxon>
        <taxon>Malvoideae</taxon>
        <taxon>Hibiscus</taxon>
    </lineage>
</organism>
<dbReference type="GO" id="GO:0046983">
    <property type="term" value="F:protein dimerization activity"/>
    <property type="evidence" value="ECO:0007669"/>
    <property type="project" value="InterPro"/>
</dbReference>
<reference evidence="7" key="1">
    <citation type="submission" date="2023-05" db="EMBL/GenBank/DDBJ databases">
        <title>Genome and transcriptome analyses reveal genes involved in the formation of fine ridges on petal epidermal cells in Hibiscus trionum.</title>
        <authorList>
            <person name="Koshimizu S."/>
            <person name="Masuda S."/>
            <person name="Ishii T."/>
            <person name="Shirasu K."/>
            <person name="Hoshino A."/>
            <person name="Arita M."/>
        </authorList>
    </citation>
    <scope>NUCLEOTIDE SEQUENCE</scope>
    <source>
        <strain evidence="7">Hamamatsu line</strain>
    </source>
</reference>
<keyword evidence="3" id="KW-0804">Transcription</keyword>
<proteinExistence type="predicted"/>